<feature type="domain" description="Glycosyltransferase 2-like" evidence="4">
    <location>
        <begin position="13"/>
        <end position="145"/>
    </location>
</feature>
<dbReference type="RefSeq" id="WP_122823336.1">
    <property type="nucleotide sequence ID" value="NZ_CP033325.1"/>
</dbReference>
<dbReference type="EMBL" id="JBHSGF010000008">
    <property type="protein sequence ID" value="MFC4556059.1"/>
    <property type="molecule type" value="Genomic_DNA"/>
</dbReference>
<reference evidence="6" key="1">
    <citation type="journal article" date="2019" name="Int. J. Syst. Evol. Microbiol.">
        <title>The Global Catalogue of Microorganisms (GCM) 10K type strain sequencing project: providing services to taxonomists for standard genome sequencing and annotation.</title>
        <authorList>
            <consortium name="The Broad Institute Genomics Platform"/>
            <consortium name="The Broad Institute Genome Sequencing Center for Infectious Disease"/>
            <person name="Wu L."/>
            <person name="Ma J."/>
        </authorList>
    </citation>
    <scope>NUCLEOTIDE SEQUENCE [LARGE SCALE GENOMIC DNA]</scope>
    <source>
        <strain evidence="6">JCM 3369</strain>
    </source>
</reference>
<dbReference type="SUPFAM" id="SSF53448">
    <property type="entry name" value="Nucleotide-diphospho-sugar transferases"/>
    <property type="match status" value="1"/>
</dbReference>
<dbReference type="InterPro" id="IPR001173">
    <property type="entry name" value="Glyco_trans_2-like"/>
</dbReference>
<evidence type="ECO:0000313" key="5">
    <source>
        <dbReference type="EMBL" id="MFC4556059.1"/>
    </source>
</evidence>
<dbReference type="PANTHER" id="PTHR43685">
    <property type="entry name" value="GLYCOSYLTRANSFERASE"/>
    <property type="match status" value="1"/>
</dbReference>
<dbReference type="Gene3D" id="3.90.550.10">
    <property type="entry name" value="Spore Coat Polysaccharide Biosynthesis Protein SpsA, Chain A"/>
    <property type="match status" value="1"/>
</dbReference>
<keyword evidence="2 5" id="KW-0328">Glycosyltransferase</keyword>
<dbReference type="EC" id="2.4.-.-" evidence="5"/>
<evidence type="ECO:0000259" key="4">
    <source>
        <dbReference type="Pfam" id="PF00535"/>
    </source>
</evidence>
<evidence type="ECO:0000313" key="6">
    <source>
        <dbReference type="Proteomes" id="UP001595955"/>
    </source>
</evidence>
<evidence type="ECO:0000256" key="2">
    <source>
        <dbReference type="ARBA" id="ARBA00022676"/>
    </source>
</evidence>
<comment type="caution">
    <text evidence="5">The sequence shown here is derived from an EMBL/GenBank/DDBJ whole genome shotgun (WGS) entry which is preliminary data.</text>
</comment>
<accession>A0ABV9DCT1</accession>
<sequence>MADGPGSPDAPFSVLLPVYAGDDPRFFRRAVVSATAEQDLRPDELVVVQDGPVPPALAAVVAEIETGEPTGGVPVRLVRLPRNVGLARALEAGLAACRYEVVARVDADDVSLPARFARQVPLVAAGLDLLGSAIAEFADDESRPGVVRALPTDPDEIARTARFRDPFNHPSVVYRRSAVAAAGGYQHLPLMEDYLLFARMIAGGARVANLPDALVLYRVGAGAYARRGGLRLLRSELALQRELRRSGFTTPAQAARNVVVRGGYRLVPERLRRLAYRRMVA</sequence>
<protein>
    <submittedName>
        <fullName evidence="5">Glycosyltransferase</fullName>
        <ecNumber evidence="5">2.4.-.-</ecNumber>
    </submittedName>
</protein>
<keyword evidence="6" id="KW-1185">Reference proteome</keyword>
<evidence type="ECO:0000256" key="3">
    <source>
        <dbReference type="ARBA" id="ARBA00022679"/>
    </source>
</evidence>
<dbReference type="InterPro" id="IPR029044">
    <property type="entry name" value="Nucleotide-diphossugar_trans"/>
</dbReference>
<keyword evidence="3 5" id="KW-0808">Transferase</keyword>
<name>A0ABV9DCT1_9MICO</name>
<comment type="similarity">
    <text evidence="1">Belongs to the glycosyltransferase 2 family.</text>
</comment>
<dbReference type="InterPro" id="IPR050834">
    <property type="entry name" value="Glycosyltransf_2"/>
</dbReference>
<dbReference type="GO" id="GO:0016757">
    <property type="term" value="F:glycosyltransferase activity"/>
    <property type="evidence" value="ECO:0007669"/>
    <property type="project" value="UniProtKB-KW"/>
</dbReference>
<dbReference type="Proteomes" id="UP001595955">
    <property type="component" value="Unassembled WGS sequence"/>
</dbReference>
<dbReference type="Pfam" id="PF00535">
    <property type="entry name" value="Glycos_transf_2"/>
    <property type="match status" value="1"/>
</dbReference>
<organism evidence="5 6">
    <name type="scientific">Georgenia faecalis</name>
    <dbReference type="NCBI Taxonomy" id="2483799"/>
    <lineage>
        <taxon>Bacteria</taxon>
        <taxon>Bacillati</taxon>
        <taxon>Actinomycetota</taxon>
        <taxon>Actinomycetes</taxon>
        <taxon>Micrococcales</taxon>
        <taxon>Bogoriellaceae</taxon>
        <taxon>Georgenia</taxon>
    </lineage>
</organism>
<evidence type="ECO:0000256" key="1">
    <source>
        <dbReference type="ARBA" id="ARBA00006739"/>
    </source>
</evidence>
<dbReference type="PANTHER" id="PTHR43685:SF5">
    <property type="entry name" value="GLYCOSYLTRANSFERASE EPSE-RELATED"/>
    <property type="match status" value="1"/>
</dbReference>
<proteinExistence type="inferred from homology"/>
<gene>
    <name evidence="5" type="ORF">ACFO3F_12435</name>
</gene>